<protein>
    <recommendedName>
        <fullName evidence="7">serine C-palmitoyltransferase</fullName>
        <ecNumber evidence="7">2.3.1.50</ecNumber>
    </recommendedName>
</protein>
<organism evidence="21 22">
    <name type="scientific">Ciona intestinalis</name>
    <name type="common">Transparent sea squirt</name>
    <name type="synonym">Ascidia intestinalis</name>
    <dbReference type="NCBI Taxonomy" id="7719"/>
    <lineage>
        <taxon>Eukaryota</taxon>
        <taxon>Metazoa</taxon>
        <taxon>Chordata</taxon>
        <taxon>Tunicata</taxon>
        <taxon>Ascidiacea</taxon>
        <taxon>Phlebobranchia</taxon>
        <taxon>Cionidae</taxon>
        <taxon>Ciona</taxon>
    </lineage>
</organism>
<dbReference type="InParanoid" id="H2XVK2"/>
<dbReference type="InterPro" id="IPR050087">
    <property type="entry name" value="AON_synthase_class-II"/>
</dbReference>
<dbReference type="PANTHER" id="PTHR13693:SF3">
    <property type="entry name" value="LD36009P"/>
    <property type="match status" value="1"/>
</dbReference>
<comment type="subcellular location">
    <subcellularLocation>
        <location evidence="2">Endoplasmic reticulum</location>
    </subcellularLocation>
    <subcellularLocation>
        <location evidence="3">Membrane</location>
    </subcellularLocation>
</comment>
<evidence type="ECO:0000256" key="9">
    <source>
        <dbReference type="ARBA" id="ARBA00022692"/>
    </source>
</evidence>
<evidence type="ECO:0000256" key="18">
    <source>
        <dbReference type="RuleBase" id="RU003693"/>
    </source>
</evidence>
<dbReference type="GO" id="GO:0005783">
    <property type="term" value="C:endoplasmic reticulum"/>
    <property type="evidence" value="ECO:0007669"/>
    <property type="project" value="UniProtKB-SubCell"/>
</dbReference>
<comment type="similarity">
    <text evidence="6 18">Belongs to the class-II pyridoxal-phosphate-dependent aminotransferase family.</text>
</comment>
<dbReference type="SUPFAM" id="SSF53383">
    <property type="entry name" value="PLP-dependent transferases"/>
    <property type="match status" value="1"/>
</dbReference>
<evidence type="ECO:0000256" key="7">
    <source>
        <dbReference type="ARBA" id="ARBA00013220"/>
    </source>
</evidence>
<dbReference type="GO" id="GO:0030170">
    <property type="term" value="F:pyridoxal phosphate binding"/>
    <property type="evidence" value="ECO:0007669"/>
    <property type="project" value="InterPro"/>
</dbReference>
<dbReference type="Gene3D" id="3.90.1150.10">
    <property type="entry name" value="Aspartate Aminotransferase, domain 1"/>
    <property type="match status" value="1"/>
</dbReference>
<dbReference type="FunCoup" id="H2XVK2">
    <property type="interactions" value="30"/>
</dbReference>
<reference evidence="21" key="2">
    <citation type="journal article" date="2008" name="Genome Biol.">
        <title>Improved genome assembly and evidence-based global gene model set for the chordate Ciona intestinalis: new insight into intron and operon populations.</title>
        <authorList>
            <person name="Satou Y."/>
            <person name="Mineta K."/>
            <person name="Ogasawara M."/>
            <person name="Sasakura Y."/>
            <person name="Shoguchi E."/>
            <person name="Ueno K."/>
            <person name="Yamada L."/>
            <person name="Matsumoto J."/>
            <person name="Wasserscheid J."/>
            <person name="Dewar K."/>
            <person name="Wiley G.B."/>
            <person name="Macmil S.L."/>
            <person name="Roe B.A."/>
            <person name="Zeller R.W."/>
            <person name="Hastings K.E."/>
            <person name="Lemaire P."/>
            <person name="Lindquist E."/>
            <person name="Endo T."/>
            <person name="Hotta K."/>
            <person name="Inaba K."/>
        </authorList>
    </citation>
    <scope>NUCLEOTIDE SEQUENCE [LARGE SCALE GENOMIC DNA]</scope>
    <source>
        <strain evidence="21">wild type</strain>
    </source>
</reference>
<keyword evidence="15 19" id="KW-0472">Membrane</keyword>
<dbReference type="GeneTree" id="ENSGT00940000168104"/>
<reference evidence="21" key="4">
    <citation type="submission" date="2025-09" db="UniProtKB">
        <authorList>
            <consortium name="Ensembl"/>
        </authorList>
    </citation>
    <scope>IDENTIFICATION</scope>
</reference>
<feature type="transmembrane region" description="Helical" evidence="19">
    <location>
        <begin position="63"/>
        <end position="82"/>
    </location>
</feature>
<dbReference type="InterPro" id="IPR015422">
    <property type="entry name" value="PyrdxlP-dep_Trfase_small"/>
</dbReference>
<evidence type="ECO:0000256" key="4">
    <source>
        <dbReference type="ARBA" id="ARBA00004760"/>
    </source>
</evidence>
<proteinExistence type="inferred from homology"/>
<evidence type="ECO:0000256" key="19">
    <source>
        <dbReference type="SAM" id="Phobius"/>
    </source>
</evidence>
<dbReference type="EC" id="2.3.1.50" evidence="7"/>
<keyword evidence="11 18" id="KW-0663">Pyridoxal phosphate</keyword>
<dbReference type="InterPro" id="IPR001917">
    <property type="entry name" value="Aminotrans_II_pyridoxalP_BS"/>
</dbReference>
<dbReference type="InterPro" id="IPR015421">
    <property type="entry name" value="PyrdxlP-dep_Trfase_major"/>
</dbReference>
<dbReference type="FunFam" id="3.40.640.10:FF:000047">
    <property type="entry name" value="serine palmitoyltransferase 2 isoform X1"/>
    <property type="match status" value="1"/>
</dbReference>
<keyword evidence="12" id="KW-0746">Sphingolipid metabolism</keyword>
<comment type="pathway">
    <text evidence="5">Sphingolipid metabolism.</text>
</comment>
<dbReference type="GO" id="GO:0004758">
    <property type="term" value="F:serine C-palmitoyltransferase activity"/>
    <property type="evidence" value="ECO:0000318"/>
    <property type="project" value="GO_Central"/>
</dbReference>
<dbReference type="Gene3D" id="3.40.640.10">
    <property type="entry name" value="Type I PLP-dependent aspartate aminotransferase-like (Major domain)"/>
    <property type="match status" value="1"/>
</dbReference>
<dbReference type="GO" id="GO:0017059">
    <property type="term" value="C:serine palmitoyltransferase complex"/>
    <property type="evidence" value="ECO:0000318"/>
    <property type="project" value="GO_Central"/>
</dbReference>
<evidence type="ECO:0000256" key="10">
    <source>
        <dbReference type="ARBA" id="ARBA00022824"/>
    </source>
</evidence>
<comment type="catalytic activity">
    <reaction evidence="17">
        <text>L-serine + hexadecanoyl-CoA + H(+) = 3-oxosphinganine + CO2 + CoA</text>
        <dbReference type="Rhea" id="RHEA:14761"/>
        <dbReference type="ChEBI" id="CHEBI:15378"/>
        <dbReference type="ChEBI" id="CHEBI:16526"/>
        <dbReference type="ChEBI" id="CHEBI:33384"/>
        <dbReference type="ChEBI" id="CHEBI:57287"/>
        <dbReference type="ChEBI" id="CHEBI:57379"/>
        <dbReference type="ChEBI" id="CHEBI:58299"/>
        <dbReference type="EC" id="2.3.1.50"/>
    </reaction>
</comment>
<evidence type="ECO:0000256" key="6">
    <source>
        <dbReference type="ARBA" id="ARBA00008392"/>
    </source>
</evidence>
<dbReference type="PROSITE" id="PS00599">
    <property type="entry name" value="AA_TRANSFER_CLASS_2"/>
    <property type="match status" value="1"/>
</dbReference>
<dbReference type="Pfam" id="PF00155">
    <property type="entry name" value="Aminotran_1_2"/>
    <property type="match status" value="1"/>
</dbReference>
<evidence type="ECO:0000313" key="21">
    <source>
        <dbReference type="Ensembl" id="ENSCINP00000033686.1"/>
    </source>
</evidence>
<dbReference type="GO" id="GO:0016020">
    <property type="term" value="C:membrane"/>
    <property type="evidence" value="ECO:0007669"/>
    <property type="project" value="UniProtKB-SubCell"/>
</dbReference>
<evidence type="ECO:0000256" key="1">
    <source>
        <dbReference type="ARBA" id="ARBA00001933"/>
    </source>
</evidence>
<dbReference type="PANTHER" id="PTHR13693">
    <property type="entry name" value="CLASS II AMINOTRANSFERASE/8-AMINO-7-OXONONANOATE SYNTHASE"/>
    <property type="match status" value="1"/>
</dbReference>
<reference evidence="22" key="1">
    <citation type="journal article" date="2002" name="Science">
        <title>The draft genome of Ciona intestinalis: insights into chordate and vertebrate origins.</title>
        <authorList>
            <person name="Dehal P."/>
            <person name="Satou Y."/>
            <person name="Campbell R.K."/>
            <person name="Chapman J."/>
            <person name="Degnan B."/>
            <person name="De Tomaso A."/>
            <person name="Davidson B."/>
            <person name="Di Gregorio A."/>
            <person name="Gelpke M."/>
            <person name="Goodstein D.M."/>
            <person name="Harafuji N."/>
            <person name="Hastings K.E."/>
            <person name="Ho I."/>
            <person name="Hotta K."/>
            <person name="Huang W."/>
            <person name="Kawashima T."/>
            <person name="Lemaire P."/>
            <person name="Martinez D."/>
            <person name="Meinertzhagen I.A."/>
            <person name="Necula S."/>
            <person name="Nonaka M."/>
            <person name="Putnam N."/>
            <person name="Rash S."/>
            <person name="Saiga H."/>
            <person name="Satake M."/>
            <person name="Terry A."/>
            <person name="Yamada L."/>
            <person name="Wang H.G."/>
            <person name="Awazu S."/>
            <person name="Azumi K."/>
            <person name="Boore J."/>
            <person name="Branno M."/>
            <person name="Chin-Bow S."/>
            <person name="DeSantis R."/>
            <person name="Doyle S."/>
            <person name="Francino P."/>
            <person name="Keys D.N."/>
            <person name="Haga S."/>
            <person name="Hayashi H."/>
            <person name="Hino K."/>
            <person name="Imai K.S."/>
            <person name="Inaba K."/>
            <person name="Kano S."/>
            <person name="Kobayashi K."/>
            <person name="Kobayashi M."/>
            <person name="Lee B.I."/>
            <person name="Makabe K.W."/>
            <person name="Manohar C."/>
            <person name="Matassi G."/>
            <person name="Medina M."/>
            <person name="Mochizuki Y."/>
            <person name="Mount S."/>
            <person name="Morishita T."/>
            <person name="Miura S."/>
            <person name="Nakayama A."/>
            <person name="Nishizaka S."/>
            <person name="Nomoto H."/>
            <person name="Ohta F."/>
            <person name="Oishi K."/>
            <person name="Rigoutsos I."/>
            <person name="Sano M."/>
            <person name="Sasaki A."/>
            <person name="Sasakura Y."/>
            <person name="Shoguchi E."/>
            <person name="Shin-i T."/>
            <person name="Spagnuolo A."/>
            <person name="Stainier D."/>
            <person name="Suzuki M.M."/>
            <person name="Tassy O."/>
            <person name="Takatori N."/>
            <person name="Tokuoka M."/>
            <person name="Yagi K."/>
            <person name="Yoshizaki F."/>
            <person name="Wada S."/>
            <person name="Zhang C."/>
            <person name="Hyatt P.D."/>
            <person name="Larimer F."/>
            <person name="Detter C."/>
            <person name="Doggett N."/>
            <person name="Glavina T."/>
            <person name="Hawkins T."/>
            <person name="Richardson P."/>
            <person name="Lucas S."/>
            <person name="Kohara Y."/>
            <person name="Levine M."/>
            <person name="Satoh N."/>
            <person name="Rokhsar D.S."/>
        </authorList>
    </citation>
    <scope>NUCLEOTIDE SEQUENCE [LARGE SCALE GENOMIC DNA]</scope>
</reference>
<keyword evidence="8" id="KW-0808">Transferase</keyword>
<dbReference type="AlphaFoldDB" id="H2XVK2"/>
<dbReference type="GO" id="GO:0046513">
    <property type="term" value="P:ceramide biosynthetic process"/>
    <property type="evidence" value="ECO:0000318"/>
    <property type="project" value="GO_Central"/>
</dbReference>
<evidence type="ECO:0000256" key="15">
    <source>
        <dbReference type="ARBA" id="ARBA00023136"/>
    </source>
</evidence>
<keyword evidence="22" id="KW-1185">Reference proteome</keyword>
<dbReference type="STRING" id="7719.ENSCINP00000033686"/>
<dbReference type="Proteomes" id="UP000008144">
    <property type="component" value="Chromosome 1"/>
</dbReference>
<sequence>ARLNRIHSIFGTVDGLSGRFVSVFNYFKSLFYSKFMKPLRNGNVIHDEPPRKRFQEDFESTPLYIAVVTYINYGIMIVFGFLRDFLRRHGFEKTHASTEANDMKDFVPLYASFESFYTRNIYNRIQDVFNRPICSVPGPVIDIVERQFSKSGWMFKYTGKVLKNVVNLGSYNYLGFAENDGPCAEASIESIEKYGVGVCSSRKEMGNLDIHVKLEQKMAEYLDVEACLTFGMGFATNSMNIPCLVSKGCLIISDGLNHASLVLGCRLSGAQIRVFKHNDMKDLESKLRDAVVYGQPRTHRPWKKILIIVEGVYSMEGSIVNLPGILELKKKYKAYVFLDEAHSIGALGSRGRGVTEYFGIHPREVDIMMGTFTKSFGAAGGYIAGSRALVEHLRYHSHSACYATSMSPPVCEQIITSLHIISSTDEGKRRIKQLADNCRMFRQGLKKLGNIVYGNDDSPVVPAMIYAPTKLGAFSREMLKRGFGVVVVGFPATPIAESRVRFCISAALTEQQLQDALDAISDISDLLQMKYSKKK</sequence>
<dbReference type="OMA" id="QPRANGC"/>
<evidence type="ECO:0000256" key="12">
    <source>
        <dbReference type="ARBA" id="ARBA00022919"/>
    </source>
</evidence>
<evidence type="ECO:0000256" key="8">
    <source>
        <dbReference type="ARBA" id="ARBA00022679"/>
    </source>
</evidence>
<reference evidence="21" key="3">
    <citation type="submission" date="2025-08" db="UniProtKB">
        <authorList>
            <consortium name="Ensembl"/>
        </authorList>
    </citation>
    <scope>IDENTIFICATION</scope>
</reference>
<keyword evidence="10" id="KW-0256">Endoplasmic reticulum</keyword>
<keyword evidence="9 19" id="KW-0812">Transmembrane</keyword>
<keyword evidence="13 19" id="KW-1133">Transmembrane helix</keyword>
<evidence type="ECO:0000259" key="20">
    <source>
        <dbReference type="Pfam" id="PF00155"/>
    </source>
</evidence>
<keyword evidence="14" id="KW-0443">Lipid metabolism</keyword>
<evidence type="ECO:0000256" key="14">
    <source>
        <dbReference type="ARBA" id="ARBA00023098"/>
    </source>
</evidence>
<evidence type="ECO:0000313" key="22">
    <source>
        <dbReference type="Proteomes" id="UP000008144"/>
    </source>
</evidence>
<evidence type="ECO:0000256" key="2">
    <source>
        <dbReference type="ARBA" id="ARBA00004240"/>
    </source>
</evidence>
<evidence type="ECO:0000256" key="3">
    <source>
        <dbReference type="ARBA" id="ARBA00004370"/>
    </source>
</evidence>
<evidence type="ECO:0000256" key="17">
    <source>
        <dbReference type="ARBA" id="ARBA00048528"/>
    </source>
</evidence>
<evidence type="ECO:0000256" key="5">
    <source>
        <dbReference type="ARBA" id="ARBA00004991"/>
    </source>
</evidence>
<accession>H2XVK2</accession>
<dbReference type="GO" id="GO:0046512">
    <property type="term" value="P:sphingosine biosynthetic process"/>
    <property type="evidence" value="ECO:0000318"/>
    <property type="project" value="GO_Central"/>
</dbReference>
<evidence type="ECO:0000256" key="11">
    <source>
        <dbReference type="ARBA" id="ARBA00022898"/>
    </source>
</evidence>
<keyword evidence="16" id="KW-0012">Acyltransferase</keyword>
<name>H2XVK2_CIOIN</name>
<evidence type="ECO:0000256" key="13">
    <source>
        <dbReference type="ARBA" id="ARBA00022989"/>
    </source>
</evidence>
<dbReference type="Ensembl" id="ENSCINT00000032950.1">
    <property type="protein sequence ID" value="ENSCINP00000033686.1"/>
    <property type="gene ID" value="ENSCING00000020849.1"/>
</dbReference>
<dbReference type="CDD" id="cd06454">
    <property type="entry name" value="KBL_like"/>
    <property type="match status" value="1"/>
</dbReference>
<dbReference type="EMBL" id="EAAA01000061">
    <property type="status" value="NOT_ANNOTATED_CDS"/>
    <property type="molecule type" value="Genomic_DNA"/>
</dbReference>
<dbReference type="InterPro" id="IPR015424">
    <property type="entry name" value="PyrdxlP-dep_Trfase"/>
</dbReference>
<comment type="pathway">
    <text evidence="4">Lipid metabolism; sphingolipid metabolism.</text>
</comment>
<comment type="cofactor">
    <cofactor evidence="1 18">
        <name>pyridoxal 5'-phosphate</name>
        <dbReference type="ChEBI" id="CHEBI:597326"/>
    </cofactor>
</comment>
<dbReference type="InterPro" id="IPR004839">
    <property type="entry name" value="Aminotransferase_I/II_large"/>
</dbReference>
<dbReference type="HOGENOM" id="CLU_015846_7_2_1"/>
<evidence type="ECO:0000256" key="16">
    <source>
        <dbReference type="ARBA" id="ARBA00023315"/>
    </source>
</evidence>
<feature type="domain" description="Aminotransferase class I/classII large" evidence="20">
    <location>
        <begin position="164"/>
        <end position="520"/>
    </location>
</feature>